<dbReference type="Proteomes" id="UP000435112">
    <property type="component" value="Unassembled WGS sequence"/>
</dbReference>
<feature type="signal peptide" evidence="1">
    <location>
        <begin position="1"/>
        <end position="24"/>
    </location>
</feature>
<evidence type="ECO:0000313" key="6">
    <source>
        <dbReference type="Proteomes" id="UP000434957"/>
    </source>
</evidence>
<evidence type="ECO:0000313" key="2">
    <source>
        <dbReference type="EMBL" id="KAE9030138.1"/>
    </source>
</evidence>
<evidence type="ECO:0000313" key="3">
    <source>
        <dbReference type="EMBL" id="KAE9042829.1"/>
    </source>
</evidence>
<organism evidence="2 7">
    <name type="scientific">Phytophthora rubi</name>
    <dbReference type="NCBI Taxonomy" id="129364"/>
    <lineage>
        <taxon>Eukaryota</taxon>
        <taxon>Sar</taxon>
        <taxon>Stramenopiles</taxon>
        <taxon>Oomycota</taxon>
        <taxon>Peronosporomycetes</taxon>
        <taxon>Peronosporales</taxon>
        <taxon>Peronosporaceae</taxon>
        <taxon>Phytophthora</taxon>
    </lineage>
</organism>
<evidence type="ECO:0000313" key="7">
    <source>
        <dbReference type="Proteomes" id="UP000435112"/>
    </source>
</evidence>
<gene>
    <name evidence="3" type="ORF">PR001_g6043</name>
    <name evidence="2" type="ORF">PR002_g9964</name>
    <name evidence="4" type="ORF">PR003_g8460</name>
</gene>
<keyword evidence="6" id="KW-1185">Reference proteome</keyword>
<accession>A0A6A3MK35</accession>
<comment type="caution">
    <text evidence="2">The sequence shown here is derived from an EMBL/GenBank/DDBJ whole genome shotgun (WGS) entry which is preliminary data.</text>
</comment>
<reference evidence="5 7" key="1">
    <citation type="submission" date="2018-09" db="EMBL/GenBank/DDBJ databases">
        <title>Genomic investigation of the strawberry pathogen Phytophthora fragariae indicates pathogenicity is determined by transcriptional variation in three key races.</title>
        <authorList>
            <person name="Adams T.M."/>
            <person name="Armitage A.D."/>
            <person name="Sobczyk M.K."/>
            <person name="Bates H.J."/>
            <person name="Dunwell J.M."/>
            <person name="Nellist C.F."/>
            <person name="Harrison R.J."/>
        </authorList>
    </citation>
    <scope>NUCLEOTIDE SEQUENCE [LARGE SCALE GENOMIC DNA]</scope>
    <source>
        <strain evidence="3 5">SCRP249</strain>
        <strain evidence="2 7">SCRP324</strain>
        <strain evidence="4 6">SCRP333</strain>
    </source>
</reference>
<evidence type="ECO:0000313" key="5">
    <source>
        <dbReference type="Proteomes" id="UP000429607"/>
    </source>
</evidence>
<name>A0A6A3MK35_9STRA</name>
<evidence type="ECO:0000256" key="1">
    <source>
        <dbReference type="SAM" id="SignalP"/>
    </source>
</evidence>
<dbReference type="Proteomes" id="UP000429607">
    <property type="component" value="Unassembled WGS sequence"/>
</dbReference>
<dbReference type="Proteomes" id="UP000434957">
    <property type="component" value="Unassembled WGS sequence"/>
</dbReference>
<proteinExistence type="predicted"/>
<feature type="chain" id="PRO_5036380153" evidence="1">
    <location>
        <begin position="25"/>
        <end position="63"/>
    </location>
</feature>
<evidence type="ECO:0000313" key="4">
    <source>
        <dbReference type="EMBL" id="KAE9344457.1"/>
    </source>
</evidence>
<dbReference type="EMBL" id="QXFV01000278">
    <property type="protein sequence ID" value="KAE9042829.1"/>
    <property type="molecule type" value="Genomic_DNA"/>
</dbReference>
<dbReference type="EMBL" id="QXFU01000549">
    <property type="protein sequence ID" value="KAE9030138.1"/>
    <property type="molecule type" value="Genomic_DNA"/>
</dbReference>
<protein>
    <submittedName>
        <fullName evidence="2">Uncharacterized protein</fullName>
    </submittedName>
</protein>
<dbReference type="AlphaFoldDB" id="A0A6A3MK35"/>
<dbReference type="EMBL" id="QXFT01000420">
    <property type="protein sequence ID" value="KAE9344457.1"/>
    <property type="molecule type" value="Genomic_DNA"/>
</dbReference>
<sequence>MTDTECSLGTGAVVLLFSVALSTGMSRNDISPRISEVRLLLVSVSTCTSSVWRVVNLCINDVC</sequence>
<keyword evidence="1" id="KW-0732">Signal</keyword>